<dbReference type="GO" id="GO:0006364">
    <property type="term" value="P:rRNA processing"/>
    <property type="evidence" value="ECO:0007669"/>
    <property type="project" value="InterPro"/>
</dbReference>
<feature type="domain" description="RRM" evidence="2">
    <location>
        <begin position="178"/>
        <end position="258"/>
    </location>
</feature>
<proteinExistence type="predicted"/>
<evidence type="ECO:0000259" key="3">
    <source>
        <dbReference type="PROSITE" id="PS50833"/>
    </source>
</evidence>
<comment type="caution">
    <text evidence="4">The sequence shown here is derived from an EMBL/GenBank/DDBJ whole genome shotgun (WGS) entry which is preliminary data.</text>
</comment>
<dbReference type="SMART" id="SM00360">
    <property type="entry name" value="RRM"/>
    <property type="match status" value="1"/>
</dbReference>
<keyword evidence="5" id="KW-1185">Reference proteome</keyword>
<keyword evidence="1" id="KW-0694">RNA-binding</keyword>
<gene>
    <name evidence="4" type="ORF">GH714_037563</name>
</gene>
<dbReference type="SMART" id="SM00879">
    <property type="entry name" value="Brix"/>
    <property type="match status" value="1"/>
</dbReference>
<dbReference type="InterPro" id="IPR007109">
    <property type="entry name" value="Brix"/>
</dbReference>
<dbReference type="Pfam" id="PF00076">
    <property type="entry name" value="RRM_1"/>
    <property type="match status" value="1"/>
</dbReference>
<evidence type="ECO:0000313" key="5">
    <source>
        <dbReference type="Proteomes" id="UP000467840"/>
    </source>
</evidence>
<dbReference type="InterPro" id="IPR035979">
    <property type="entry name" value="RBD_domain_sf"/>
</dbReference>
<organism evidence="4 5">
    <name type="scientific">Hevea brasiliensis</name>
    <name type="common">Para rubber tree</name>
    <name type="synonym">Siphonia brasiliensis</name>
    <dbReference type="NCBI Taxonomy" id="3981"/>
    <lineage>
        <taxon>Eukaryota</taxon>
        <taxon>Viridiplantae</taxon>
        <taxon>Streptophyta</taxon>
        <taxon>Embryophyta</taxon>
        <taxon>Tracheophyta</taxon>
        <taxon>Spermatophyta</taxon>
        <taxon>Magnoliopsida</taxon>
        <taxon>eudicotyledons</taxon>
        <taxon>Gunneridae</taxon>
        <taxon>Pentapetalae</taxon>
        <taxon>rosids</taxon>
        <taxon>fabids</taxon>
        <taxon>Malpighiales</taxon>
        <taxon>Euphorbiaceae</taxon>
        <taxon>Crotonoideae</taxon>
        <taxon>Micrandreae</taxon>
        <taxon>Hevea</taxon>
    </lineage>
</organism>
<accession>A0A6A6MR04</accession>
<name>A0A6A6MR04_HEVBR</name>
<dbReference type="GO" id="GO:0030687">
    <property type="term" value="C:preribosome, large subunit precursor"/>
    <property type="evidence" value="ECO:0007669"/>
    <property type="project" value="TreeGrafter"/>
</dbReference>
<feature type="domain" description="Brix" evidence="3">
    <location>
        <begin position="249"/>
        <end position="529"/>
    </location>
</feature>
<reference evidence="4 5" key="1">
    <citation type="journal article" date="2020" name="Mol. Plant">
        <title>The Chromosome-Based Rubber Tree Genome Provides New Insights into Spurge Genome Evolution and Rubber Biosynthesis.</title>
        <authorList>
            <person name="Liu J."/>
            <person name="Shi C."/>
            <person name="Shi C.C."/>
            <person name="Li W."/>
            <person name="Zhang Q.J."/>
            <person name="Zhang Y."/>
            <person name="Li K."/>
            <person name="Lu H.F."/>
            <person name="Shi C."/>
            <person name="Zhu S.T."/>
            <person name="Xiao Z.Y."/>
            <person name="Nan H."/>
            <person name="Yue Y."/>
            <person name="Zhu X.G."/>
            <person name="Wu Y."/>
            <person name="Hong X.N."/>
            <person name="Fan G.Y."/>
            <person name="Tong Y."/>
            <person name="Zhang D."/>
            <person name="Mao C.L."/>
            <person name="Liu Y.L."/>
            <person name="Hao S.J."/>
            <person name="Liu W.Q."/>
            <person name="Lv M.Q."/>
            <person name="Zhang H.B."/>
            <person name="Liu Y."/>
            <person name="Hu-Tang G.R."/>
            <person name="Wang J.P."/>
            <person name="Wang J.H."/>
            <person name="Sun Y.H."/>
            <person name="Ni S.B."/>
            <person name="Chen W.B."/>
            <person name="Zhang X.C."/>
            <person name="Jiao Y.N."/>
            <person name="Eichler E.E."/>
            <person name="Li G.H."/>
            <person name="Liu X."/>
            <person name="Gao L.Z."/>
        </authorList>
    </citation>
    <scope>NUCLEOTIDE SEQUENCE [LARGE SCALE GENOMIC DNA]</scope>
    <source>
        <strain evidence="5">cv. GT1</strain>
        <tissue evidence="4">Leaf</tissue>
    </source>
</reference>
<dbReference type="PANTHER" id="PTHR12661:SF5">
    <property type="entry name" value="SUPPRESSOR OF SWI4 1 HOMOLOG"/>
    <property type="match status" value="1"/>
</dbReference>
<dbReference type="PROSITE" id="PS50833">
    <property type="entry name" value="BRIX"/>
    <property type="match status" value="1"/>
</dbReference>
<protein>
    <recommendedName>
        <fullName evidence="6">RRM domain-containing protein</fullName>
    </recommendedName>
</protein>
<evidence type="ECO:0000259" key="2">
    <source>
        <dbReference type="PROSITE" id="PS50102"/>
    </source>
</evidence>
<dbReference type="GO" id="GO:0019843">
    <property type="term" value="F:rRNA binding"/>
    <property type="evidence" value="ECO:0007669"/>
    <property type="project" value="InterPro"/>
</dbReference>
<dbReference type="GO" id="GO:0000027">
    <property type="term" value="P:ribosomal large subunit assembly"/>
    <property type="evidence" value="ECO:0007669"/>
    <property type="project" value="TreeGrafter"/>
</dbReference>
<dbReference type="AlphaFoldDB" id="A0A6A6MR04"/>
<dbReference type="CDD" id="cd24141">
    <property type="entry name" value="NDUFS5-like"/>
    <property type="match status" value="1"/>
</dbReference>
<dbReference type="SUPFAM" id="SSF54928">
    <property type="entry name" value="RNA-binding domain, RBD"/>
    <property type="match status" value="1"/>
</dbReference>
<sequence>MASGWGITGNKGRCYDFWVDFSECMSRCREPKDCALLREDYLECLHHSKEKKRKISVKPVVKKNQGNVDHVTGDKIPKSFVFSRGKLPGPLKQLQMDLRKLMLPIELSIFGAEMHILHEVMNGMRNVASESLVKLWKHMLEKLGMEMQMWVFLICAIHEVMCSIKIDLPGEMSSRASRTLYVGNLPGDIREREVEDLFYKYGSIAHIDLKIPPRPPGYAFVEKKRKISVKSVVKKNQGNVDHVTGDKIPKSFVFSRGKLPGPLKQLQMDLRKLMLPYTALNLREKKRNNLRDFLNVSGPMGVTHFLILSKTETCTLSEGCKDPSRPNPYLRYTSIQQHKMLCSLNCALDALKIFSKILHCLLRTGRVKMISKEAHFCLSMKAYTNRGICFHFTFVNYFTLIYVWHGFLIVLSGFGSGEQHLKLTTIMFQNIFPAIDINTTPTCGVSRRIRKFVQKHQVPDLRSLQDVSDFVTKAGYGSESEADDEAATVTLASDLGRVNRASTKSAVKLQEIGPRMTLQLIKVEEGLCSGSVIFSEYGSLSFSLLPINYCLISFK</sequence>
<dbReference type="PANTHER" id="PTHR12661">
    <property type="entry name" value="PETER PAN-RELATED"/>
    <property type="match status" value="1"/>
</dbReference>
<dbReference type="InterPro" id="IPR045112">
    <property type="entry name" value="PPAN-like"/>
</dbReference>
<dbReference type="PROSITE" id="PS51808">
    <property type="entry name" value="CHCH"/>
    <property type="match status" value="1"/>
</dbReference>
<evidence type="ECO:0000313" key="4">
    <source>
        <dbReference type="EMBL" id="KAF2315015.1"/>
    </source>
</evidence>
<evidence type="ECO:0008006" key="6">
    <source>
        <dbReference type="Google" id="ProtNLM"/>
    </source>
</evidence>
<dbReference type="InterPro" id="IPR012677">
    <property type="entry name" value="Nucleotide-bd_a/b_plait_sf"/>
</dbReference>
<dbReference type="Proteomes" id="UP000467840">
    <property type="component" value="Chromosome 15"/>
</dbReference>
<evidence type="ECO:0000256" key="1">
    <source>
        <dbReference type="PROSITE-ProRule" id="PRU00176"/>
    </source>
</evidence>
<dbReference type="Gene3D" id="3.30.70.330">
    <property type="match status" value="1"/>
</dbReference>
<dbReference type="EMBL" id="JAAGAX010000005">
    <property type="protein sequence ID" value="KAF2315015.1"/>
    <property type="molecule type" value="Genomic_DNA"/>
</dbReference>
<dbReference type="Pfam" id="PF04427">
    <property type="entry name" value="Brix"/>
    <property type="match status" value="1"/>
</dbReference>
<dbReference type="PROSITE" id="PS50102">
    <property type="entry name" value="RRM"/>
    <property type="match status" value="1"/>
</dbReference>
<dbReference type="InterPro" id="IPR000504">
    <property type="entry name" value="RRM_dom"/>
</dbReference>